<dbReference type="Proteomes" id="UP000324748">
    <property type="component" value="Unassembled WGS sequence"/>
</dbReference>
<sequence>MSIRQVQNVASLVSTVEALDGTAAVFPVWRSRIEDVLSMQNTLDIVNGTLPRPKEDSKSDSSVTRSTDYSKGYNPKEVVADWEALSELACSTIRLTLSRPLALRYRKTKPASRLFTTIVNAYEKNTRARRIRLHAAFWESKHDPNTPIALWIGVSLRASQAGQKTA</sequence>
<reference evidence="2 3" key="1">
    <citation type="submission" date="2019-05" db="EMBL/GenBank/DDBJ databases">
        <title>Emergence of the Ug99 lineage of the wheat stem rust pathogen through somatic hybridization.</title>
        <authorList>
            <person name="Li F."/>
            <person name="Upadhyaya N.M."/>
            <person name="Sperschneider J."/>
            <person name="Matny O."/>
            <person name="Nguyen-Phuc H."/>
            <person name="Mago R."/>
            <person name="Raley C."/>
            <person name="Miller M.E."/>
            <person name="Silverstein K.A.T."/>
            <person name="Henningsen E."/>
            <person name="Hirsch C.D."/>
            <person name="Visser B."/>
            <person name="Pretorius Z.A."/>
            <person name="Steffenson B.J."/>
            <person name="Schwessinger B."/>
            <person name="Dodds P.N."/>
            <person name="Figueroa M."/>
        </authorList>
    </citation>
    <scope>NUCLEOTIDE SEQUENCE [LARGE SCALE GENOMIC DNA]</scope>
    <source>
        <strain evidence="2">21-0</strain>
    </source>
</reference>
<name>A0A5B0NZU2_PUCGR</name>
<dbReference type="OrthoDB" id="2797670at2759"/>
<accession>A0A5B0NZU2</accession>
<protein>
    <submittedName>
        <fullName evidence="2">Uncharacterized protein</fullName>
    </submittedName>
</protein>
<feature type="region of interest" description="Disordered" evidence="1">
    <location>
        <begin position="47"/>
        <end position="69"/>
    </location>
</feature>
<evidence type="ECO:0000256" key="1">
    <source>
        <dbReference type="SAM" id="MobiDB-lite"/>
    </source>
</evidence>
<feature type="compositionally biased region" description="Polar residues" evidence="1">
    <location>
        <begin position="60"/>
        <end position="69"/>
    </location>
</feature>
<evidence type="ECO:0000313" key="2">
    <source>
        <dbReference type="EMBL" id="KAA1094192.1"/>
    </source>
</evidence>
<dbReference type="AlphaFoldDB" id="A0A5B0NZU2"/>
<comment type="caution">
    <text evidence="2">The sequence shown here is derived from an EMBL/GenBank/DDBJ whole genome shotgun (WGS) entry which is preliminary data.</text>
</comment>
<proteinExistence type="predicted"/>
<keyword evidence="3" id="KW-1185">Reference proteome</keyword>
<organism evidence="2 3">
    <name type="scientific">Puccinia graminis f. sp. tritici</name>
    <dbReference type="NCBI Taxonomy" id="56615"/>
    <lineage>
        <taxon>Eukaryota</taxon>
        <taxon>Fungi</taxon>
        <taxon>Dikarya</taxon>
        <taxon>Basidiomycota</taxon>
        <taxon>Pucciniomycotina</taxon>
        <taxon>Pucciniomycetes</taxon>
        <taxon>Pucciniales</taxon>
        <taxon>Pucciniaceae</taxon>
        <taxon>Puccinia</taxon>
    </lineage>
</organism>
<evidence type="ECO:0000313" key="3">
    <source>
        <dbReference type="Proteomes" id="UP000324748"/>
    </source>
</evidence>
<gene>
    <name evidence="2" type="ORF">PGT21_012640</name>
</gene>
<dbReference type="EMBL" id="VSWC01000079">
    <property type="protein sequence ID" value="KAA1094192.1"/>
    <property type="molecule type" value="Genomic_DNA"/>
</dbReference>